<dbReference type="InterPro" id="IPR007608">
    <property type="entry name" value="Senescence_reg_S40"/>
</dbReference>
<comment type="caution">
    <text evidence="4">The sequence shown here is derived from an EMBL/GenBank/DDBJ whole genome shotgun (WGS) entry which is preliminary data.</text>
</comment>
<evidence type="ECO:0000313" key="5">
    <source>
        <dbReference type="Proteomes" id="UP001179952"/>
    </source>
</evidence>
<dbReference type="PANTHER" id="PTHR33083:SF123">
    <property type="entry name" value="EXPRESSED PROTEIN"/>
    <property type="match status" value="1"/>
</dbReference>
<dbReference type="EMBL" id="JAUJYN010000018">
    <property type="protein sequence ID" value="KAK1258372.1"/>
    <property type="molecule type" value="Genomic_DNA"/>
</dbReference>
<reference evidence="4" key="1">
    <citation type="journal article" date="2023" name="Nat. Commun.">
        <title>Diploid and tetraploid genomes of Acorus and the evolution of monocots.</title>
        <authorList>
            <person name="Ma L."/>
            <person name="Liu K.W."/>
            <person name="Li Z."/>
            <person name="Hsiao Y.Y."/>
            <person name="Qi Y."/>
            <person name="Fu T."/>
            <person name="Tang G.D."/>
            <person name="Zhang D."/>
            <person name="Sun W.H."/>
            <person name="Liu D.K."/>
            <person name="Li Y."/>
            <person name="Chen G.Z."/>
            <person name="Liu X.D."/>
            <person name="Liao X.Y."/>
            <person name="Jiang Y.T."/>
            <person name="Yu X."/>
            <person name="Hao Y."/>
            <person name="Huang J."/>
            <person name="Zhao X.W."/>
            <person name="Ke S."/>
            <person name="Chen Y.Y."/>
            <person name="Wu W.L."/>
            <person name="Hsu J.L."/>
            <person name="Lin Y.F."/>
            <person name="Huang M.D."/>
            <person name="Li C.Y."/>
            <person name="Huang L."/>
            <person name="Wang Z.W."/>
            <person name="Zhao X."/>
            <person name="Zhong W.Y."/>
            <person name="Peng D.H."/>
            <person name="Ahmad S."/>
            <person name="Lan S."/>
            <person name="Zhang J.S."/>
            <person name="Tsai W.C."/>
            <person name="Van de Peer Y."/>
            <person name="Liu Z.J."/>
        </authorList>
    </citation>
    <scope>NUCLEOTIDE SEQUENCE</scope>
    <source>
        <strain evidence="4">SCP</strain>
    </source>
</reference>
<reference evidence="4" key="2">
    <citation type="submission" date="2023-06" db="EMBL/GenBank/DDBJ databases">
        <authorList>
            <person name="Ma L."/>
            <person name="Liu K.-W."/>
            <person name="Li Z."/>
            <person name="Hsiao Y.-Y."/>
            <person name="Qi Y."/>
            <person name="Fu T."/>
            <person name="Tang G."/>
            <person name="Zhang D."/>
            <person name="Sun W.-H."/>
            <person name="Liu D.-K."/>
            <person name="Li Y."/>
            <person name="Chen G.-Z."/>
            <person name="Liu X.-D."/>
            <person name="Liao X.-Y."/>
            <person name="Jiang Y.-T."/>
            <person name="Yu X."/>
            <person name="Hao Y."/>
            <person name="Huang J."/>
            <person name="Zhao X.-W."/>
            <person name="Ke S."/>
            <person name="Chen Y.-Y."/>
            <person name="Wu W.-L."/>
            <person name="Hsu J.-L."/>
            <person name="Lin Y.-F."/>
            <person name="Huang M.-D."/>
            <person name="Li C.-Y."/>
            <person name="Huang L."/>
            <person name="Wang Z.-W."/>
            <person name="Zhao X."/>
            <person name="Zhong W.-Y."/>
            <person name="Peng D.-H."/>
            <person name="Ahmad S."/>
            <person name="Lan S."/>
            <person name="Zhang J.-S."/>
            <person name="Tsai W.-C."/>
            <person name="Van De Peer Y."/>
            <person name="Liu Z.-J."/>
        </authorList>
    </citation>
    <scope>NUCLEOTIDE SEQUENCE</scope>
    <source>
        <strain evidence="4">SCP</strain>
        <tissue evidence="4">Leaves</tissue>
    </source>
</reference>
<evidence type="ECO:0000256" key="1">
    <source>
        <dbReference type="ARBA" id="ARBA00034773"/>
    </source>
</evidence>
<evidence type="ECO:0008006" key="6">
    <source>
        <dbReference type="Google" id="ProtNLM"/>
    </source>
</evidence>
<dbReference type="AlphaFoldDB" id="A0AAV9A2I2"/>
<feature type="compositionally biased region" description="Low complexity" evidence="2">
    <location>
        <begin position="1"/>
        <end position="14"/>
    </location>
</feature>
<feature type="region of interest" description="Disordered" evidence="2">
    <location>
        <begin position="1"/>
        <end position="77"/>
    </location>
</feature>
<dbReference type="EMBL" id="JAUJYN010000037">
    <property type="protein sequence ID" value="KAK1257646.1"/>
    <property type="molecule type" value="Genomic_DNA"/>
</dbReference>
<dbReference type="Pfam" id="PF04520">
    <property type="entry name" value="Senescence_reg"/>
    <property type="match status" value="1"/>
</dbReference>
<accession>A0AAV9A2I2</accession>
<dbReference type="Proteomes" id="UP001179952">
    <property type="component" value="Unassembled WGS sequence"/>
</dbReference>
<name>A0AAV9A2I2_ACOGR</name>
<sequence length="222" mass="23984">MGEEAPPSSIPPAAHRNGSSPAVRFLGLLKQPDADHNPFEFDESDVIWSSSSSSSPSPPSPPSSASVSSSSGERRHHFLRQEGGGFGLSAALASDECHDSRSSIVRRRKTAAVDPSVSVAVRLPREEVTDFPFSVSGSSSGKMYHQSAPVNMPVWPKGMNGMFHRANGGGEEEEEEMLPPHEIVARSQRTTFSVFEGVGRTLKGRDLHRVRNAVFQKTGFID</sequence>
<proteinExistence type="inferred from homology"/>
<evidence type="ECO:0000313" key="3">
    <source>
        <dbReference type="EMBL" id="KAK1257646.1"/>
    </source>
</evidence>
<protein>
    <recommendedName>
        <fullName evidence="6">Senescence regulator</fullName>
    </recommendedName>
</protein>
<dbReference type="PANTHER" id="PTHR33083">
    <property type="entry name" value="EXPRESSED PROTEIN"/>
    <property type="match status" value="1"/>
</dbReference>
<organism evidence="4 5">
    <name type="scientific">Acorus gramineus</name>
    <name type="common">Dwarf sweet flag</name>
    <dbReference type="NCBI Taxonomy" id="55184"/>
    <lineage>
        <taxon>Eukaryota</taxon>
        <taxon>Viridiplantae</taxon>
        <taxon>Streptophyta</taxon>
        <taxon>Embryophyta</taxon>
        <taxon>Tracheophyta</taxon>
        <taxon>Spermatophyta</taxon>
        <taxon>Magnoliopsida</taxon>
        <taxon>Liliopsida</taxon>
        <taxon>Acoraceae</taxon>
        <taxon>Acorus</taxon>
    </lineage>
</organism>
<evidence type="ECO:0000256" key="2">
    <source>
        <dbReference type="SAM" id="MobiDB-lite"/>
    </source>
</evidence>
<keyword evidence="5" id="KW-1185">Reference proteome</keyword>
<comment type="similarity">
    <text evidence="1">Belongs to the senescence regulator S40 family.</text>
</comment>
<dbReference type="GO" id="GO:0010150">
    <property type="term" value="P:leaf senescence"/>
    <property type="evidence" value="ECO:0007669"/>
    <property type="project" value="UniProtKB-ARBA"/>
</dbReference>
<evidence type="ECO:0000313" key="4">
    <source>
        <dbReference type="EMBL" id="KAK1258372.1"/>
    </source>
</evidence>
<gene>
    <name evidence="4" type="ORF">QJS04_geneDACA006983</name>
    <name evidence="3" type="ORF">QJS04_geneDACA019902</name>
</gene>